<dbReference type="Gene3D" id="3.40.50.300">
    <property type="entry name" value="P-loop containing nucleotide triphosphate hydrolases"/>
    <property type="match status" value="1"/>
</dbReference>
<dbReference type="InterPro" id="IPR007111">
    <property type="entry name" value="NACHT_NTPase"/>
</dbReference>
<dbReference type="InterPro" id="IPR051261">
    <property type="entry name" value="NLR"/>
</dbReference>
<dbReference type="Pfam" id="PF14484">
    <property type="entry name" value="FISNA"/>
    <property type="match status" value="1"/>
</dbReference>
<name>A0ABD0ME74_CIRMR</name>
<dbReference type="Pfam" id="PF05729">
    <property type="entry name" value="NACHT"/>
    <property type="match status" value="1"/>
</dbReference>
<evidence type="ECO:0000313" key="5">
    <source>
        <dbReference type="Proteomes" id="UP001529510"/>
    </source>
</evidence>
<dbReference type="EMBL" id="JAMKFB020000915">
    <property type="protein sequence ID" value="KAL0146583.1"/>
    <property type="molecule type" value="Genomic_DNA"/>
</dbReference>
<feature type="non-terminal residue" evidence="4">
    <location>
        <position position="1"/>
    </location>
</feature>
<evidence type="ECO:0000313" key="4">
    <source>
        <dbReference type="EMBL" id="KAL0146583.1"/>
    </source>
</evidence>
<keyword evidence="1" id="KW-0433">Leucine-rich repeat</keyword>
<dbReference type="PANTHER" id="PTHR24106">
    <property type="entry name" value="NACHT, LRR AND CARD DOMAINS-CONTAINING"/>
    <property type="match status" value="1"/>
</dbReference>
<dbReference type="Proteomes" id="UP001529510">
    <property type="component" value="Unassembled WGS sequence"/>
</dbReference>
<proteinExistence type="predicted"/>
<feature type="domain" description="NACHT" evidence="3">
    <location>
        <begin position="96"/>
        <end position="182"/>
    </location>
</feature>
<evidence type="ECO:0000256" key="1">
    <source>
        <dbReference type="ARBA" id="ARBA00022614"/>
    </source>
</evidence>
<dbReference type="PROSITE" id="PS50837">
    <property type="entry name" value="NACHT"/>
    <property type="match status" value="1"/>
</dbReference>
<keyword evidence="2" id="KW-0677">Repeat</keyword>
<dbReference type="InterPro" id="IPR027417">
    <property type="entry name" value="P-loop_NTPase"/>
</dbReference>
<organism evidence="4 5">
    <name type="scientific">Cirrhinus mrigala</name>
    <name type="common">Mrigala</name>
    <dbReference type="NCBI Taxonomy" id="683832"/>
    <lineage>
        <taxon>Eukaryota</taxon>
        <taxon>Metazoa</taxon>
        <taxon>Chordata</taxon>
        <taxon>Craniata</taxon>
        <taxon>Vertebrata</taxon>
        <taxon>Euteleostomi</taxon>
        <taxon>Actinopterygii</taxon>
        <taxon>Neopterygii</taxon>
        <taxon>Teleostei</taxon>
        <taxon>Ostariophysi</taxon>
        <taxon>Cypriniformes</taxon>
        <taxon>Cyprinidae</taxon>
        <taxon>Labeoninae</taxon>
        <taxon>Labeonini</taxon>
        <taxon>Cirrhinus</taxon>
    </lineage>
</organism>
<accession>A0ABD0ME74</accession>
<dbReference type="SMART" id="SM01288">
    <property type="entry name" value="FISNA"/>
    <property type="match status" value="1"/>
</dbReference>
<dbReference type="InterPro" id="IPR029495">
    <property type="entry name" value="NACHT-assoc"/>
</dbReference>
<reference evidence="4 5" key="1">
    <citation type="submission" date="2024-05" db="EMBL/GenBank/DDBJ databases">
        <title>Genome sequencing and assembly of Indian major carp, Cirrhinus mrigala (Hamilton, 1822).</title>
        <authorList>
            <person name="Mohindra V."/>
            <person name="Chowdhury L.M."/>
            <person name="Lal K."/>
            <person name="Jena J.K."/>
        </authorList>
    </citation>
    <scope>NUCLEOTIDE SEQUENCE [LARGE SCALE GENOMIC DNA]</scope>
    <source>
        <strain evidence="4">CM1030</strain>
        <tissue evidence="4">Blood</tissue>
    </source>
</reference>
<dbReference type="AlphaFoldDB" id="A0ABD0ME74"/>
<feature type="non-terminal residue" evidence="4">
    <location>
        <position position="203"/>
    </location>
</feature>
<evidence type="ECO:0000256" key="2">
    <source>
        <dbReference type="ARBA" id="ARBA00022737"/>
    </source>
</evidence>
<sequence length="203" mass="23682">SAAEDGKAALHEISRRLKDKLRQDCERILVGNSETGHQKYLNDIYTNLYMMDNETRGRLNDHEVSQIQLNLKQFDVKEMPIQCNNIFKVYMDRQNRRVLTMGIAGVGKTISVNKFILDWAEGKENQDIVFIFPLPFRQLNLTTENCSLMDLLREYFFSSPEELPSLPEGDGKVLFIFDWLDECRFPLSFKEGDRFTDINKKTT</sequence>
<evidence type="ECO:0000259" key="3">
    <source>
        <dbReference type="PROSITE" id="PS50837"/>
    </source>
</evidence>
<keyword evidence="5" id="KW-1185">Reference proteome</keyword>
<gene>
    <name evidence="4" type="ORF">M9458_058214</name>
</gene>
<protein>
    <recommendedName>
        <fullName evidence="3">NACHT domain-containing protein</fullName>
    </recommendedName>
</protein>
<comment type="caution">
    <text evidence="4">The sequence shown here is derived from an EMBL/GenBank/DDBJ whole genome shotgun (WGS) entry which is preliminary data.</text>
</comment>